<evidence type="ECO:0000313" key="2">
    <source>
        <dbReference type="EMBL" id="GMF60879.1"/>
    </source>
</evidence>
<comment type="caution">
    <text evidence="2">The sequence shown here is derived from an EMBL/GenBank/DDBJ whole genome shotgun (WGS) entry which is preliminary data.</text>
</comment>
<dbReference type="Proteomes" id="UP001165121">
    <property type="component" value="Unassembled WGS sequence"/>
</dbReference>
<organism evidence="2 3">
    <name type="scientific">Phytophthora fragariaefolia</name>
    <dbReference type="NCBI Taxonomy" id="1490495"/>
    <lineage>
        <taxon>Eukaryota</taxon>
        <taxon>Sar</taxon>
        <taxon>Stramenopiles</taxon>
        <taxon>Oomycota</taxon>
        <taxon>Peronosporomycetes</taxon>
        <taxon>Peronosporales</taxon>
        <taxon>Peronosporaceae</taxon>
        <taxon>Phytophthora</taxon>
    </lineage>
</organism>
<dbReference type="AlphaFoldDB" id="A0A9W6YEZ6"/>
<keyword evidence="3" id="KW-1185">Reference proteome</keyword>
<proteinExistence type="predicted"/>
<feature type="chain" id="PRO_5040947702" evidence="1">
    <location>
        <begin position="19"/>
        <end position="301"/>
    </location>
</feature>
<evidence type="ECO:0000256" key="1">
    <source>
        <dbReference type="SAM" id="SignalP"/>
    </source>
</evidence>
<reference evidence="2" key="1">
    <citation type="submission" date="2023-04" db="EMBL/GenBank/DDBJ databases">
        <title>Phytophthora fragariaefolia NBRC 109709.</title>
        <authorList>
            <person name="Ichikawa N."/>
            <person name="Sato H."/>
            <person name="Tonouchi N."/>
        </authorList>
    </citation>
    <scope>NUCLEOTIDE SEQUENCE</scope>
    <source>
        <strain evidence="2">NBRC 109709</strain>
    </source>
</reference>
<feature type="signal peptide" evidence="1">
    <location>
        <begin position="1"/>
        <end position="18"/>
    </location>
</feature>
<sequence length="301" mass="33122">MNIIISLTILLLYPSSFDQSSLAPDPGGFPPTPPPYQVGAHDWVIDIQILSHSHTFKITRKLRSPMRLKDLAPTNTKRARENAAYSFLKFLEEENVSWNSALRDAVLSTSEELAARAVPPASTGRRQSATKEGPSVGALLYEKGVRGICEQGSSMREEASQENEAYLYSSASSTVDYQDAAPLCLLWFRFGRALDITQLRKANLSICFVDIFFVRFIRVKTSEEQGLSLFPDEDFSTRLRPVGVGGGDDNNGCATSVAEEIAAVESAAACPIRDMISVAYEFVAARSKVIRYLREPSAEAQ</sequence>
<dbReference type="EMBL" id="BSXT01005558">
    <property type="protein sequence ID" value="GMF60879.1"/>
    <property type="molecule type" value="Genomic_DNA"/>
</dbReference>
<name>A0A9W6YEZ6_9STRA</name>
<gene>
    <name evidence="2" type="ORF">Pfra01_002646900</name>
</gene>
<accession>A0A9W6YEZ6</accession>
<keyword evidence="1" id="KW-0732">Signal</keyword>
<evidence type="ECO:0000313" key="3">
    <source>
        <dbReference type="Proteomes" id="UP001165121"/>
    </source>
</evidence>
<protein>
    <submittedName>
        <fullName evidence="2">Unnamed protein product</fullName>
    </submittedName>
</protein>